<keyword evidence="1" id="KW-0597">Phosphoprotein</keyword>
<organism evidence="3 4">
    <name type="scientific">Agrobacterium tumefaciens</name>
    <dbReference type="NCBI Taxonomy" id="358"/>
    <lineage>
        <taxon>Bacteria</taxon>
        <taxon>Pseudomonadati</taxon>
        <taxon>Pseudomonadota</taxon>
        <taxon>Alphaproteobacteria</taxon>
        <taxon>Hyphomicrobiales</taxon>
        <taxon>Rhizobiaceae</taxon>
        <taxon>Rhizobium/Agrobacterium group</taxon>
        <taxon>Agrobacterium</taxon>
        <taxon>Agrobacterium tumefaciens complex</taxon>
    </lineage>
</organism>
<comment type="caution">
    <text evidence="3">The sequence shown here is derived from an EMBL/GenBank/DDBJ whole genome shotgun (WGS) entry which is preliminary data.</text>
</comment>
<dbReference type="Gene3D" id="3.40.50.2300">
    <property type="match status" value="1"/>
</dbReference>
<accession>A0A176WT16</accession>
<name>A0A176WT16_AGRTU</name>
<dbReference type="NCBIfam" id="NF009972">
    <property type="entry name" value="PRK13435.1-3"/>
    <property type="match status" value="1"/>
</dbReference>
<proteinExistence type="predicted"/>
<dbReference type="InterPro" id="IPR011006">
    <property type="entry name" value="CheY-like_superfamily"/>
</dbReference>
<dbReference type="PROSITE" id="PS50110">
    <property type="entry name" value="RESPONSE_REGULATORY"/>
    <property type="match status" value="1"/>
</dbReference>
<dbReference type="GO" id="GO:0000160">
    <property type="term" value="P:phosphorelay signal transduction system"/>
    <property type="evidence" value="ECO:0007669"/>
    <property type="project" value="InterPro"/>
</dbReference>
<dbReference type="Pfam" id="PF00072">
    <property type="entry name" value="Response_reg"/>
    <property type="match status" value="1"/>
</dbReference>
<reference evidence="3 4" key="1">
    <citation type="submission" date="2016-05" db="EMBL/GenBank/DDBJ databases">
        <authorList>
            <person name="Lavstsen T."/>
            <person name="Jespersen J.S."/>
        </authorList>
    </citation>
    <scope>NUCLEOTIDE SEQUENCE [LARGE SCALE GENOMIC DNA]</scope>
    <source>
        <strain evidence="3 4">KCJ1736</strain>
    </source>
</reference>
<dbReference type="SUPFAM" id="SSF52172">
    <property type="entry name" value="CheY-like"/>
    <property type="match status" value="1"/>
</dbReference>
<feature type="domain" description="Response regulatory" evidence="2">
    <location>
        <begin position="18"/>
        <end position="128"/>
    </location>
</feature>
<dbReference type="RefSeq" id="WP_063951662.1">
    <property type="nucleotide sequence ID" value="NZ_LXPS01000041.1"/>
</dbReference>
<evidence type="ECO:0000256" key="1">
    <source>
        <dbReference type="PROSITE-ProRule" id="PRU00169"/>
    </source>
</evidence>
<dbReference type="SMART" id="SM00448">
    <property type="entry name" value="REC"/>
    <property type="match status" value="1"/>
</dbReference>
<feature type="modified residue" description="4-aspartylphosphate" evidence="1">
    <location>
        <position position="68"/>
    </location>
</feature>
<dbReference type="InterPro" id="IPR001789">
    <property type="entry name" value="Sig_transdc_resp-reg_receiver"/>
</dbReference>
<gene>
    <name evidence="3" type="ORF">A7J57_06695</name>
</gene>
<evidence type="ECO:0000313" key="3">
    <source>
        <dbReference type="EMBL" id="OAE36249.1"/>
    </source>
</evidence>
<dbReference type="Proteomes" id="UP000077098">
    <property type="component" value="Unassembled WGS sequence"/>
</dbReference>
<dbReference type="EMBL" id="LXPS01000041">
    <property type="protein sequence ID" value="OAE36249.1"/>
    <property type="molecule type" value="Genomic_DNA"/>
</dbReference>
<evidence type="ECO:0000313" key="4">
    <source>
        <dbReference type="Proteomes" id="UP000077098"/>
    </source>
</evidence>
<protein>
    <submittedName>
        <fullName evidence="3">Response regulator</fullName>
    </submittedName>
</protein>
<evidence type="ECO:0000259" key="2">
    <source>
        <dbReference type="PROSITE" id="PS50110"/>
    </source>
</evidence>
<dbReference type="AlphaFoldDB" id="A0A176WT16"/>
<sequence>MLADVLQRETGYSTQQPRVLIVEDEFLIAMDIEDSIMQAEDDANVIGIANRLDDAIALGRSADVAFVDVNLADGQTGPEIGRRLSESGVVVIFMTANPEVVVNLGVGAGVISKPVPQDAVEQCLAYAIAKRAGTHAVTPIGMMPFE</sequence>